<comment type="subunit">
    <text evidence="3">Homodimer.</text>
</comment>
<evidence type="ECO:0000256" key="8">
    <source>
        <dbReference type="ARBA" id="ARBA00030923"/>
    </source>
</evidence>
<evidence type="ECO:0000256" key="3">
    <source>
        <dbReference type="ARBA" id="ARBA00011738"/>
    </source>
</evidence>
<dbReference type="VEuPathDB" id="TriTrypDB:TvY486_1105240"/>
<comment type="similarity">
    <text evidence="2">Belongs to the class-I pyridoxal-phosphate-dependent aminotransferase family.</text>
</comment>
<organism evidence="10">
    <name type="scientific">Trypanosoma vivax (strain Y486)</name>
    <dbReference type="NCBI Taxonomy" id="1055687"/>
    <lineage>
        <taxon>Eukaryota</taxon>
        <taxon>Discoba</taxon>
        <taxon>Euglenozoa</taxon>
        <taxon>Kinetoplastea</taxon>
        <taxon>Metakinetoplastina</taxon>
        <taxon>Trypanosomatida</taxon>
        <taxon>Trypanosomatidae</taxon>
        <taxon>Trypanosoma</taxon>
        <taxon>Duttonella</taxon>
    </lineage>
</organism>
<protein>
    <recommendedName>
        <fullName evidence="4">aspartate transaminase</fullName>
        <ecNumber evidence="4">2.6.1.1</ecNumber>
    </recommendedName>
    <alternativeName>
        <fullName evidence="8">Transaminase A</fullName>
    </alternativeName>
</protein>
<proteinExistence type="inferred from homology"/>
<dbReference type="EMBL" id="HE573027">
    <property type="protein sequence ID" value="CCC53040.1"/>
    <property type="molecule type" value="Genomic_DNA"/>
</dbReference>
<dbReference type="FunFam" id="3.90.1150.10:FF:000001">
    <property type="entry name" value="Aspartate aminotransferase"/>
    <property type="match status" value="1"/>
</dbReference>
<dbReference type="Gene3D" id="3.90.1150.10">
    <property type="entry name" value="Aspartate Aminotransferase, domain 1"/>
    <property type="match status" value="1"/>
</dbReference>
<feature type="domain" description="Aminotransferase class I/classII large" evidence="9">
    <location>
        <begin position="50"/>
        <end position="412"/>
    </location>
</feature>
<dbReference type="PRINTS" id="PR00799">
    <property type="entry name" value="TRANSAMINASE"/>
</dbReference>
<evidence type="ECO:0000256" key="4">
    <source>
        <dbReference type="ARBA" id="ARBA00012753"/>
    </source>
</evidence>
<evidence type="ECO:0000256" key="1">
    <source>
        <dbReference type="ARBA" id="ARBA00001933"/>
    </source>
</evidence>
<dbReference type="EC" id="2.6.1.1" evidence="4"/>
<dbReference type="OMA" id="PTWPIHE"/>
<dbReference type="InterPro" id="IPR015421">
    <property type="entry name" value="PyrdxlP-dep_Trfase_major"/>
</dbReference>
<keyword evidence="6 10" id="KW-0808">Transferase</keyword>
<comment type="cofactor">
    <cofactor evidence="1">
        <name>pyridoxal 5'-phosphate</name>
        <dbReference type="ChEBI" id="CHEBI:597326"/>
    </cofactor>
</comment>
<dbReference type="PANTHER" id="PTHR11879:SF22">
    <property type="entry name" value="ASPARTATE AMINOTRANSFERASE, MITOCHONDRIAL"/>
    <property type="match status" value="1"/>
</dbReference>
<gene>
    <name evidence="10" type="ORF">TVY486_1105240</name>
</gene>
<evidence type="ECO:0000256" key="5">
    <source>
        <dbReference type="ARBA" id="ARBA00022576"/>
    </source>
</evidence>
<dbReference type="CDD" id="cd00609">
    <property type="entry name" value="AAT_like"/>
    <property type="match status" value="1"/>
</dbReference>
<dbReference type="Pfam" id="PF00155">
    <property type="entry name" value="Aminotran_1_2"/>
    <property type="match status" value="1"/>
</dbReference>
<name>G0UB53_TRYVY</name>
<evidence type="ECO:0000256" key="6">
    <source>
        <dbReference type="ARBA" id="ARBA00022679"/>
    </source>
</evidence>
<evidence type="ECO:0000259" key="9">
    <source>
        <dbReference type="Pfam" id="PF00155"/>
    </source>
</evidence>
<dbReference type="FunFam" id="3.40.640.10:FF:000066">
    <property type="entry name" value="Aspartate aminotransferase"/>
    <property type="match status" value="1"/>
</dbReference>
<dbReference type="InterPro" id="IPR004839">
    <property type="entry name" value="Aminotransferase_I/II_large"/>
</dbReference>
<dbReference type="GO" id="GO:0006520">
    <property type="term" value="P:amino acid metabolic process"/>
    <property type="evidence" value="ECO:0007669"/>
    <property type="project" value="InterPro"/>
</dbReference>
<dbReference type="SUPFAM" id="SSF53383">
    <property type="entry name" value="PLP-dependent transferases"/>
    <property type="match status" value="1"/>
</dbReference>
<keyword evidence="7" id="KW-0663">Pyridoxal phosphate</keyword>
<dbReference type="InterPro" id="IPR000796">
    <property type="entry name" value="Asp_trans"/>
</dbReference>
<keyword evidence="5 10" id="KW-0032">Aminotransferase</keyword>
<dbReference type="InterPro" id="IPR015424">
    <property type="entry name" value="PyrdxlP-dep_Trfase"/>
</dbReference>
<accession>G0UB53</accession>
<dbReference type="GO" id="GO:0030170">
    <property type="term" value="F:pyridoxal phosphate binding"/>
    <property type="evidence" value="ECO:0007669"/>
    <property type="project" value="InterPro"/>
</dbReference>
<dbReference type="PANTHER" id="PTHR11879">
    <property type="entry name" value="ASPARTATE AMINOTRANSFERASE"/>
    <property type="match status" value="1"/>
</dbReference>
<evidence type="ECO:0000256" key="2">
    <source>
        <dbReference type="ARBA" id="ARBA00007441"/>
    </source>
</evidence>
<dbReference type="GO" id="GO:0004069">
    <property type="term" value="F:L-aspartate:2-oxoglutarate aminotransferase activity"/>
    <property type="evidence" value="ECO:0007669"/>
    <property type="project" value="UniProtKB-EC"/>
</dbReference>
<dbReference type="AlphaFoldDB" id="G0UB53"/>
<reference evidence="10" key="1">
    <citation type="journal article" date="2012" name="Proc. Natl. Acad. Sci. U.S.A.">
        <title>Antigenic diversity is generated by distinct evolutionary mechanisms in African trypanosome species.</title>
        <authorList>
            <person name="Jackson A.P."/>
            <person name="Berry A."/>
            <person name="Aslett M."/>
            <person name="Allison H.C."/>
            <person name="Burton P."/>
            <person name="Vavrova-Anderson J."/>
            <person name="Brown R."/>
            <person name="Browne H."/>
            <person name="Corton N."/>
            <person name="Hauser H."/>
            <person name="Gamble J."/>
            <person name="Gilderthorp R."/>
            <person name="Marcello L."/>
            <person name="McQuillan J."/>
            <person name="Otto T.D."/>
            <person name="Quail M.A."/>
            <person name="Sanders M.J."/>
            <person name="van Tonder A."/>
            <person name="Ginger M.L."/>
            <person name="Field M.C."/>
            <person name="Barry J.D."/>
            <person name="Hertz-Fowler C."/>
            <person name="Berriman M."/>
        </authorList>
    </citation>
    <scope>NUCLEOTIDE SEQUENCE</scope>
    <source>
        <strain evidence="10">Y486</strain>
    </source>
</reference>
<dbReference type="Gene3D" id="3.40.640.10">
    <property type="entry name" value="Type I PLP-dependent aspartate aminotransferase-like (Major domain)"/>
    <property type="match status" value="1"/>
</dbReference>
<dbReference type="GO" id="GO:0005739">
    <property type="term" value="C:mitochondrion"/>
    <property type="evidence" value="ECO:0007669"/>
    <property type="project" value="TreeGrafter"/>
</dbReference>
<dbReference type="InterPro" id="IPR015422">
    <property type="entry name" value="PyrdxlP-dep_Trfase_small"/>
</dbReference>
<dbReference type="NCBIfam" id="NF006719">
    <property type="entry name" value="PRK09257.1"/>
    <property type="match status" value="1"/>
</dbReference>
<sequence length="417" mass="45798">MRRVRSTASGDLVALLTGRATFSAFSGIAMCAPDSILGIVQDFRRDPAPNKVNLAIGVYRDDANRPFVLESVKRADTGADMEYSPVIGIPAFLELSQKLCFGETCTALRDGRVASCQALGGTGALRLGGELLRRFVDNCPFIYGTDVGYANHPGIFSAAGINLKPYAYYNASTRALNLHGMLQSLEDLPERSVVLLHACAHNPTGVDPTMEEWKKVCEVLERRKHLPFVDMAYQGFATGDVERDGFLPRYLVDRVPNLIVAQSFSKSFGLYGHRCGALHVVAGNSTEAKCIASQLAVLIRSTYSNPPLYGARVVASILNSPELRALWLDELRQMSDRIASVRKRLVQELKTCGSSHDWSHIERQIGMMAFTGLSKEQVLELRDKHKVYMTLNGRAAVSGLNTMNVAYVARAIHDVTK</sequence>
<evidence type="ECO:0000313" key="10">
    <source>
        <dbReference type="EMBL" id="CCC53040.1"/>
    </source>
</evidence>
<evidence type="ECO:0000256" key="7">
    <source>
        <dbReference type="ARBA" id="ARBA00022898"/>
    </source>
</evidence>